<sequence length="252" mass="27111">MNHATDTAHRTRSPIVTLGGAFMTSEEMAVQEADLGLPERSLYFRGRSAALGDPPAHVVTALFGIFPDWLIELMIGKTTPAVSAADAIDAYTRACAAWGRRVFADVPSTAHAATLLCRIVDAADVSTLPLVSGWRIRTRPADAPARLAHALMLVRELRGGLHFAALRACGLGISEAVVADPDGGRGRLLRTGWRADDADALIIRAQARRDLVERRQRAEQLTNESFGQALEVLTDADRDQLVELLASLPGSD</sequence>
<protein>
    <submittedName>
        <fullName evidence="1">Uncharacterized protein</fullName>
    </submittedName>
</protein>
<dbReference type="Proteomes" id="UP000253495">
    <property type="component" value="Unassembled WGS sequence"/>
</dbReference>
<dbReference type="RefSeq" id="WP_114451084.1">
    <property type="nucleotide sequence ID" value="NZ_QPJC01000001.1"/>
</dbReference>
<dbReference type="Pfam" id="PF21863">
    <property type="entry name" value="HTH_67"/>
    <property type="match status" value="1"/>
</dbReference>
<proteinExistence type="predicted"/>
<dbReference type="OrthoDB" id="3820010at2"/>
<dbReference type="NCBIfam" id="NF047719">
    <property type="entry name" value="SCO6745_fam_HTH"/>
    <property type="match status" value="1"/>
</dbReference>
<organism evidence="1 2">
    <name type="scientific">Halopolyspora algeriensis</name>
    <dbReference type="NCBI Taxonomy" id="1500506"/>
    <lineage>
        <taxon>Bacteria</taxon>
        <taxon>Bacillati</taxon>
        <taxon>Actinomycetota</taxon>
        <taxon>Actinomycetes</taxon>
        <taxon>Actinomycetes incertae sedis</taxon>
        <taxon>Halopolyspora</taxon>
    </lineage>
</organism>
<dbReference type="AlphaFoldDB" id="A0A368VZM0"/>
<keyword evidence="2" id="KW-1185">Reference proteome</keyword>
<reference evidence="1 2" key="1">
    <citation type="submission" date="2018-07" db="EMBL/GenBank/DDBJ databases">
        <title>Genomic Encyclopedia of Type Strains, Phase III (KMG-III): the genomes of soil and plant-associated and newly described type strains.</title>
        <authorList>
            <person name="Whitman W."/>
        </authorList>
    </citation>
    <scope>NUCLEOTIDE SEQUENCE [LARGE SCALE GENOMIC DNA]</scope>
    <source>
        <strain evidence="1 2">CECT 8575</strain>
    </source>
</reference>
<evidence type="ECO:0000313" key="1">
    <source>
        <dbReference type="EMBL" id="RCW46822.1"/>
    </source>
</evidence>
<comment type="caution">
    <text evidence="1">The sequence shown here is derived from an EMBL/GenBank/DDBJ whole genome shotgun (WGS) entry which is preliminary data.</text>
</comment>
<dbReference type="EMBL" id="QPJC01000001">
    <property type="protein sequence ID" value="RCW46822.1"/>
    <property type="molecule type" value="Genomic_DNA"/>
</dbReference>
<dbReference type="InterPro" id="IPR054058">
    <property type="entry name" value="HTH_67"/>
</dbReference>
<name>A0A368VZM0_9ACTN</name>
<evidence type="ECO:0000313" key="2">
    <source>
        <dbReference type="Proteomes" id="UP000253495"/>
    </source>
</evidence>
<accession>A0A368VZM0</accession>
<gene>
    <name evidence="1" type="ORF">DFQ14_101161</name>
</gene>